<protein>
    <submittedName>
        <fullName evidence="2">Uncharacterized protein</fullName>
    </submittedName>
</protein>
<organism evidence="2 3">
    <name type="scientific">Hevea brasiliensis</name>
    <name type="common">Para rubber tree</name>
    <name type="synonym">Siphonia brasiliensis</name>
    <dbReference type="NCBI Taxonomy" id="3981"/>
    <lineage>
        <taxon>Eukaryota</taxon>
        <taxon>Viridiplantae</taxon>
        <taxon>Streptophyta</taxon>
        <taxon>Embryophyta</taxon>
        <taxon>Tracheophyta</taxon>
        <taxon>Spermatophyta</taxon>
        <taxon>Magnoliopsida</taxon>
        <taxon>eudicotyledons</taxon>
        <taxon>Gunneridae</taxon>
        <taxon>Pentapetalae</taxon>
        <taxon>rosids</taxon>
        <taxon>fabids</taxon>
        <taxon>Malpighiales</taxon>
        <taxon>Euphorbiaceae</taxon>
        <taxon>Crotonoideae</taxon>
        <taxon>Micrandreae</taxon>
        <taxon>Hevea</taxon>
    </lineage>
</organism>
<comment type="caution">
    <text evidence="2">The sequence shown here is derived from an EMBL/GenBank/DDBJ whole genome shotgun (WGS) entry which is preliminary data.</text>
</comment>
<gene>
    <name evidence="2" type="ORF">GH714_021750</name>
</gene>
<dbReference type="Proteomes" id="UP000467840">
    <property type="component" value="Chromosome 14"/>
</dbReference>
<name>A0A6A6MDK0_HEVBR</name>
<sequence>MAEEQSTEPTTAKQEQVDPVAEDMNVVEESAANGAKRTWEEEMTRKQGNIREKKGKLVASNEYEQMVLLDMLKKGHCESLRKRLALESKLSKSDIIQCGRVDASS</sequence>
<evidence type="ECO:0000313" key="2">
    <source>
        <dbReference type="EMBL" id="KAF2311324.1"/>
    </source>
</evidence>
<dbReference type="AlphaFoldDB" id="A0A6A6MDK0"/>
<dbReference type="EMBL" id="JAAGAX010000006">
    <property type="protein sequence ID" value="KAF2311324.1"/>
    <property type="molecule type" value="Genomic_DNA"/>
</dbReference>
<evidence type="ECO:0000313" key="3">
    <source>
        <dbReference type="Proteomes" id="UP000467840"/>
    </source>
</evidence>
<accession>A0A6A6MDK0</accession>
<proteinExistence type="predicted"/>
<evidence type="ECO:0000256" key="1">
    <source>
        <dbReference type="SAM" id="MobiDB-lite"/>
    </source>
</evidence>
<keyword evidence="3" id="KW-1185">Reference proteome</keyword>
<feature type="region of interest" description="Disordered" evidence="1">
    <location>
        <begin position="1"/>
        <end position="22"/>
    </location>
</feature>
<reference evidence="2 3" key="1">
    <citation type="journal article" date="2020" name="Mol. Plant">
        <title>The Chromosome-Based Rubber Tree Genome Provides New Insights into Spurge Genome Evolution and Rubber Biosynthesis.</title>
        <authorList>
            <person name="Liu J."/>
            <person name="Shi C."/>
            <person name="Shi C.C."/>
            <person name="Li W."/>
            <person name="Zhang Q.J."/>
            <person name="Zhang Y."/>
            <person name="Li K."/>
            <person name="Lu H.F."/>
            <person name="Shi C."/>
            <person name="Zhu S.T."/>
            <person name="Xiao Z.Y."/>
            <person name="Nan H."/>
            <person name="Yue Y."/>
            <person name="Zhu X.G."/>
            <person name="Wu Y."/>
            <person name="Hong X.N."/>
            <person name="Fan G.Y."/>
            <person name="Tong Y."/>
            <person name="Zhang D."/>
            <person name="Mao C.L."/>
            <person name="Liu Y.L."/>
            <person name="Hao S.J."/>
            <person name="Liu W.Q."/>
            <person name="Lv M.Q."/>
            <person name="Zhang H.B."/>
            <person name="Liu Y."/>
            <person name="Hu-Tang G.R."/>
            <person name="Wang J.P."/>
            <person name="Wang J.H."/>
            <person name="Sun Y.H."/>
            <person name="Ni S.B."/>
            <person name="Chen W.B."/>
            <person name="Zhang X.C."/>
            <person name="Jiao Y.N."/>
            <person name="Eichler E.E."/>
            <person name="Li G.H."/>
            <person name="Liu X."/>
            <person name="Gao L.Z."/>
        </authorList>
    </citation>
    <scope>NUCLEOTIDE SEQUENCE [LARGE SCALE GENOMIC DNA]</scope>
    <source>
        <strain evidence="3">cv. GT1</strain>
        <tissue evidence="2">Leaf</tissue>
    </source>
</reference>